<dbReference type="PROSITE" id="PS50088">
    <property type="entry name" value="ANK_REPEAT"/>
    <property type="match status" value="1"/>
</dbReference>
<dbReference type="Pfam" id="PF12796">
    <property type="entry name" value="Ank_2"/>
    <property type="match status" value="1"/>
</dbReference>
<evidence type="ECO:0000256" key="9">
    <source>
        <dbReference type="SAM" id="Phobius"/>
    </source>
</evidence>
<feature type="domain" description="DUF676" evidence="10">
    <location>
        <begin position="88"/>
        <end position="217"/>
    </location>
</feature>
<dbReference type="SUPFAM" id="SSF48403">
    <property type="entry name" value="Ankyrin repeat"/>
    <property type="match status" value="1"/>
</dbReference>
<sequence>MGSWGFRRRLDQTSQGHGNYQRGSYIPRLRLLPPWSTFIVFLTPIPFIRNLVILSHIRALNMSSSDKELNFLSVIAYPKAPIKPNVDIVAVHGLNLSGAEDHSSEAWTSGGKMWLKDFLPSKMPQARIMMYGYDAIPAFRKSREGIQEWVVSLLEFLIMERDAEPDRPLIFVCHSLGGIVVKRAMTEARQNERYKAIYDATYGMAFFGTPHNGSKLASLASVVANVFSVVLRNPQPSFMEALKRNSLFADVIRDDFRHGLEKFHVLSYYETIPPENMTGLVVDKKSAVLGLPSSQETPISLAGKDHSALCKFDNEEASDCKKVMFGISKLCAAAVAARLRLAEEAKALADLQELRAPSAEPTTKEGNRDSPARSGVGMYRTLLYHAITRSECLPTHLLKDFLRAWKMPGHSWTQFELQNKLKRLFLEVTSPQGGNAAVRKIFIFLDALDEWDDNDRKHSSGFEFFENLVHHGIPLKICSSTRPRFSPISRGSVIEMESYNNEDIGRYLEKTIGGRHMKDKRRRVLIENLSMKANHNFMWLVLVVWDLDNWPTVDFATTENILKRIQKIPKELKALYDEILERLARKSDDAMREESYFLLQLIAFAKEALSLQEVMEAVSILIYPDTWQSQLEHFKTLDFAACIRTWSRGLVEVIRPGSQETPGPSIVQFAHTSIHRLLVDHCGLKYFDPAAQDPTTNKIMCHYRVFELCVRYLEHDTLAQPALKLHQYVMSFWMEHARNSGERINAKQSIFPGFLKKCNAITKNIVLSSRENMIRRSNMGKFRGCGSITYEERLICLLAAEGCTQLLVVHQGCTLCYGTTTALREQESMLGLGCALLQAAEHNRVQTVQYLVRQLNCDVNFRGGEINTTPLCQAVRSGSVDMVKALLDLGAKVDVCAARTFKSPLNTAVGYNDVTIAKILLNHPGVDRRRLLCQPDMYGQYALHIAAYHGLASMVETLCEPCERDEIGYILDLSDRNGETAYMVAVRKGHDTVAAEILKRLLDS</sequence>
<dbReference type="Proteomes" id="UP000830671">
    <property type="component" value="Chromosome 5"/>
</dbReference>
<dbReference type="PANTHER" id="PTHR48182">
    <property type="entry name" value="PROTEIN SERAC1"/>
    <property type="match status" value="1"/>
</dbReference>
<dbReference type="SUPFAM" id="SSF53474">
    <property type="entry name" value="alpha/beta-Hydrolases"/>
    <property type="match status" value="1"/>
</dbReference>
<dbReference type="InterPro" id="IPR029058">
    <property type="entry name" value="AB_hydrolase_fold"/>
</dbReference>
<dbReference type="PROSITE" id="PS50297">
    <property type="entry name" value="ANK_REP_REGION"/>
    <property type="match status" value="1"/>
</dbReference>
<protein>
    <recommendedName>
        <fullName evidence="10">DUF676 domain-containing protein</fullName>
    </recommendedName>
</protein>
<dbReference type="Gene3D" id="1.25.40.20">
    <property type="entry name" value="Ankyrin repeat-containing domain"/>
    <property type="match status" value="1"/>
</dbReference>
<comment type="similarity">
    <text evidence="4">Belongs to the putative lipase ROG1 family.</text>
</comment>
<dbReference type="GO" id="GO:0005783">
    <property type="term" value="C:endoplasmic reticulum"/>
    <property type="evidence" value="ECO:0007669"/>
    <property type="project" value="UniProtKB-SubCell"/>
</dbReference>
<keyword evidence="8" id="KW-0040">ANK repeat</keyword>
<evidence type="ECO:0000313" key="12">
    <source>
        <dbReference type="Proteomes" id="UP000830671"/>
    </source>
</evidence>
<evidence type="ECO:0000313" key="11">
    <source>
        <dbReference type="EMBL" id="UQC84931.1"/>
    </source>
</evidence>
<keyword evidence="6" id="KW-0496">Mitochondrion</keyword>
<evidence type="ECO:0000256" key="4">
    <source>
        <dbReference type="ARBA" id="ARBA00007920"/>
    </source>
</evidence>
<dbReference type="EMBL" id="CP019477">
    <property type="protein sequence ID" value="UQC84931.1"/>
    <property type="molecule type" value="Genomic_DNA"/>
</dbReference>
<evidence type="ECO:0000256" key="5">
    <source>
        <dbReference type="ARBA" id="ARBA00022824"/>
    </source>
</evidence>
<evidence type="ECO:0000256" key="6">
    <source>
        <dbReference type="ARBA" id="ARBA00023128"/>
    </source>
</evidence>
<comment type="subcellular location">
    <subcellularLocation>
        <location evidence="2">Endoplasmic reticulum</location>
    </subcellularLocation>
    <subcellularLocation>
        <location evidence="3">Membrane</location>
    </subcellularLocation>
    <subcellularLocation>
        <location evidence="1">Mitochondrion</location>
    </subcellularLocation>
</comment>
<dbReference type="GO" id="GO:0005739">
    <property type="term" value="C:mitochondrion"/>
    <property type="evidence" value="ECO:0007669"/>
    <property type="project" value="UniProtKB-SubCell"/>
</dbReference>
<reference evidence="11" key="1">
    <citation type="journal article" date="2021" name="Mol. Plant Microbe Interact.">
        <title>Complete Genome Sequence of the Plant-Pathogenic Fungus Colletotrichum lupini.</title>
        <authorList>
            <person name="Baroncelli R."/>
            <person name="Pensec F."/>
            <person name="Da Lio D."/>
            <person name="Boufleur T."/>
            <person name="Vicente I."/>
            <person name="Sarrocco S."/>
            <person name="Picot A."/>
            <person name="Baraldi E."/>
            <person name="Sukno S."/>
            <person name="Thon M."/>
            <person name="Le Floch G."/>
        </authorList>
    </citation>
    <scope>NUCLEOTIDE SEQUENCE</scope>
    <source>
        <strain evidence="11">IMI 504893</strain>
    </source>
</reference>
<evidence type="ECO:0000256" key="8">
    <source>
        <dbReference type="PROSITE-ProRule" id="PRU00023"/>
    </source>
</evidence>
<dbReference type="InterPro" id="IPR052374">
    <property type="entry name" value="SERAC1"/>
</dbReference>
<gene>
    <name evidence="11" type="ORF">CLUP02_10427</name>
</gene>
<dbReference type="AlphaFoldDB" id="A0A9Q8SWP2"/>
<dbReference type="GeneID" id="73344413"/>
<dbReference type="Pfam" id="PF05057">
    <property type="entry name" value="DUF676"/>
    <property type="match status" value="1"/>
</dbReference>
<dbReference type="SMART" id="SM00248">
    <property type="entry name" value="ANK"/>
    <property type="match status" value="4"/>
</dbReference>
<organism evidence="11 12">
    <name type="scientific">Colletotrichum lupini</name>
    <dbReference type="NCBI Taxonomy" id="145971"/>
    <lineage>
        <taxon>Eukaryota</taxon>
        <taxon>Fungi</taxon>
        <taxon>Dikarya</taxon>
        <taxon>Ascomycota</taxon>
        <taxon>Pezizomycotina</taxon>
        <taxon>Sordariomycetes</taxon>
        <taxon>Hypocreomycetidae</taxon>
        <taxon>Glomerellales</taxon>
        <taxon>Glomerellaceae</taxon>
        <taxon>Colletotrichum</taxon>
        <taxon>Colletotrichum acutatum species complex</taxon>
    </lineage>
</organism>
<accession>A0A9Q8SWP2</accession>
<dbReference type="InterPro" id="IPR036770">
    <property type="entry name" value="Ankyrin_rpt-contain_sf"/>
</dbReference>
<dbReference type="InterPro" id="IPR002110">
    <property type="entry name" value="Ankyrin_rpt"/>
</dbReference>
<evidence type="ECO:0000256" key="1">
    <source>
        <dbReference type="ARBA" id="ARBA00004173"/>
    </source>
</evidence>
<keyword evidence="7 9" id="KW-0472">Membrane</keyword>
<keyword evidence="5" id="KW-0256">Endoplasmic reticulum</keyword>
<keyword evidence="9" id="KW-1133">Transmembrane helix</keyword>
<evidence type="ECO:0000256" key="3">
    <source>
        <dbReference type="ARBA" id="ARBA00004370"/>
    </source>
</evidence>
<keyword evidence="9" id="KW-0812">Transmembrane</keyword>
<dbReference type="Gene3D" id="3.40.50.1820">
    <property type="entry name" value="alpha/beta hydrolase"/>
    <property type="match status" value="1"/>
</dbReference>
<dbReference type="PANTHER" id="PTHR48182:SF2">
    <property type="entry name" value="PROTEIN SERAC1"/>
    <property type="match status" value="1"/>
</dbReference>
<dbReference type="GO" id="GO:0016020">
    <property type="term" value="C:membrane"/>
    <property type="evidence" value="ECO:0007669"/>
    <property type="project" value="UniProtKB-SubCell"/>
</dbReference>
<name>A0A9Q8SWP2_9PEZI</name>
<evidence type="ECO:0000256" key="2">
    <source>
        <dbReference type="ARBA" id="ARBA00004240"/>
    </source>
</evidence>
<evidence type="ECO:0000259" key="10">
    <source>
        <dbReference type="Pfam" id="PF05057"/>
    </source>
</evidence>
<dbReference type="InterPro" id="IPR007751">
    <property type="entry name" value="DUF676_lipase-like"/>
</dbReference>
<keyword evidence="12" id="KW-1185">Reference proteome</keyword>
<proteinExistence type="inferred from homology"/>
<feature type="transmembrane region" description="Helical" evidence="9">
    <location>
        <begin position="31"/>
        <end position="48"/>
    </location>
</feature>
<dbReference type="RefSeq" id="XP_049146548.1">
    <property type="nucleotide sequence ID" value="XM_049289403.1"/>
</dbReference>
<dbReference type="KEGG" id="clup:CLUP02_10427"/>
<feature type="repeat" description="ANK" evidence="8">
    <location>
        <begin position="866"/>
        <end position="898"/>
    </location>
</feature>
<evidence type="ECO:0000256" key="7">
    <source>
        <dbReference type="ARBA" id="ARBA00023136"/>
    </source>
</evidence>